<dbReference type="AlphaFoldDB" id="A0A6L4U3I3"/>
<keyword evidence="2" id="KW-1133">Transmembrane helix</keyword>
<keyword evidence="2" id="KW-0472">Membrane</keyword>
<evidence type="ECO:0000256" key="2">
    <source>
        <dbReference type="SAM" id="Phobius"/>
    </source>
</evidence>
<dbReference type="RefSeq" id="WP_032746548.1">
    <property type="nucleotide sequence ID" value="NZ_CAXSJW010000012.1"/>
</dbReference>
<dbReference type="Proteomes" id="UP000476628">
    <property type="component" value="Unassembled WGS sequence"/>
</dbReference>
<sequence>MGKRQSLRATMITNFDSTEQSQEWNDLVKQYPAYPSIRNLWCRTDTYRPCERLLNDYTDIATHFAGIVRTAYMYCPKIMLTEAQLLDGLFFLALGPTAVNGVLGKSYKDGPAIIVSGRHPTLEDCLVAFTTKSIEDVKEDAQKAAEQENETILPEDLVCAGTEEQLTVRPLEYCVFGTTVTWNQALGLNSRFYTEFTNRLKHAHETGELKSTIIAEMYAQLLYGAEADGDASDWYGAAIEDRCRFLGQRWQEWIDAEKQGLVLYENQNDASVKELTKSKGFVPYFEANARDCAEVLRKQFHLRDLAGAANTGSSGGNDTTVTFAQTLQAIAKMPKRTDARMCIDRAVELPEGKPALRETETDEETVDESVDGSTGKWFGKSVGKVGKVEKPEMSRQLLRDWYQFVYQKTMAQHLGAYLVAVSAPNNSFARLAGDRSSRSSLVLNGSITKQLGKMPFVLFATFCYQSQPVIEAWRKCNADTSKRIQKINTRNVAYAVEQACQQKSLKGDGIDMLWSALVAGVLALLSALSDNVWFNGKSPIWLVVMVAWFIGIVPNLIDIAKWLLGVRSSFKTVVYLE</sequence>
<feature type="compositionally biased region" description="Acidic residues" evidence="1">
    <location>
        <begin position="360"/>
        <end position="370"/>
    </location>
</feature>
<dbReference type="EMBL" id="WDUB01000011">
    <property type="protein sequence ID" value="KAB7203098.1"/>
    <property type="molecule type" value="Genomic_DNA"/>
</dbReference>
<feature type="region of interest" description="Disordered" evidence="1">
    <location>
        <begin position="353"/>
        <end position="372"/>
    </location>
</feature>
<accession>A0A6L4U3I3</accession>
<evidence type="ECO:0000313" key="4">
    <source>
        <dbReference type="Proteomes" id="UP000476628"/>
    </source>
</evidence>
<evidence type="ECO:0000313" key="3">
    <source>
        <dbReference type="EMBL" id="KAB7203098.1"/>
    </source>
</evidence>
<protein>
    <submittedName>
        <fullName evidence="3">Uncharacterized protein</fullName>
    </submittedName>
</protein>
<comment type="caution">
    <text evidence="3">The sequence shown here is derived from an EMBL/GenBank/DDBJ whole genome shotgun (WGS) entry which is preliminary data.</text>
</comment>
<feature type="transmembrane region" description="Helical" evidence="2">
    <location>
        <begin position="512"/>
        <end position="534"/>
    </location>
</feature>
<reference evidence="3 4" key="1">
    <citation type="journal article" date="2019" name="Nat. Med.">
        <title>A library of human gut bacterial isolates paired with longitudinal multiomics data enables mechanistic microbiome research.</title>
        <authorList>
            <person name="Poyet M."/>
            <person name="Groussin M."/>
            <person name="Gibbons S.M."/>
            <person name="Avila-Pacheco J."/>
            <person name="Jiang X."/>
            <person name="Kearney S.M."/>
            <person name="Perrotta A.R."/>
            <person name="Berdy B."/>
            <person name="Zhao S."/>
            <person name="Lieberman T.D."/>
            <person name="Swanson P.K."/>
            <person name="Smith M."/>
            <person name="Roesemann S."/>
            <person name="Alexander J.E."/>
            <person name="Rich S.A."/>
            <person name="Livny J."/>
            <person name="Vlamakis H."/>
            <person name="Clish C."/>
            <person name="Bullock K."/>
            <person name="Deik A."/>
            <person name="Scott J."/>
            <person name="Pierce K.A."/>
            <person name="Xavier R.J."/>
            <person name="Alm E.J."/>
        </authorList>
    </citation>
    <scope>NUCLEOTIDE SEQUENCE [LARGE SCALE GENOMIC DNA]</scope>
    <source>
        <strain evidence="3 4">BIOML-A136</strain>
    </source>
</reference>
<proteinExistence type="predicted"/>
<keyword evidence="2" id="KW-0812">Transmembrane</keyword>
<organism evidence="3 4">
    <name type="scientific">Bifidobacterium longum</name>
    <dbReference type="NCBI Taxonomy" id="216816"/>
    <lineage>
        <taxon>Bacteria</taxon>
        <taxon>Bacillati</taxon>
        <taxon>Actinomycetota</taxon>
        <taxon>Actinomycetes</taxon>
        <taxon>Bifidobacteriales</taxon>
        <taxon>Bifidobacteriaceae</taxon>
        <taxon>Bifidobacterium</taxon>
    </lineage>
</organism>
<name>A0A6L4U3I3_BIFLN</name>
<evidence type="ECO:0000256" key="1">
    <source>
        <dbReference type="SAM" id="MobiDB-lite"/>
    </source>
</evidence>
<feature type="transmembrane region" description="Helical" evidence="2">
    <location>
        <begin position="540"/>
        <end position="557"/>
    </location>
</feature>
<gene>
    <name evidence="3" type="ORF">GBC45_07855</name>
</gene>